<dbReference type="STRING" id="1123349.SAMN02744037_01936"/>
<dbReference type="SUPFAM" id="SSF52172">
    <property type="entry name" value="CheY-like"/>
    <property type="match status" value="1"/>
</dbReference>
<reference evidence="8" key="1">
    <citation type="submission" date="2016-11" db="EMBL/GenBank/DDBJ databases">
        <authorList>
            <person name="Varghese N."/>
            <person name="Submissions S."/>
        </authorList>
    </citation>
    <scope>NUCLEOTIDE SEQUENCE [LARGE SCALE GENOMIC DNA]</scope>
    <source>
        <strain evidence="8">DSM 15518</strain>
    </source>
</reference>
<dbReference type="PANTHER" id="PTHR45339">
    <property type="entry name" value="HYBRID SIGNAL TRANSDUCTION HISTIDINE KINASE J"/>
    <property type="match status" value="1"/>
</dbReference>
<evidence type="ECO:0000313" key="8">
    <source>
        <dbReference type="Proteomes" id="UP000242497"/>
    </source>
</evidence>
<dbReference type="InterPro" id="IPR011006">
    <property type="entry name" value="CheY-like_superfamily"/>
</dbReference>
<dbReference type="InterPro" id="IPR001789">
    <property type="entry name" value="Sig_transdc_resp-reg_receiver"/>
</dbReference>
<dbReference type="Proteomes" id="UP000242497">
    <property type="component" value="Unassembled WGS sequence"/>
</dbReference>
<name>A0A1M6QSY0_9FIRM</name>
<feature type="domain" description="Response regulatory" evidence="6">
    <location>
        <begin position="4"/>
        <end position="122"/>
    </location>
</feature>
<evidence type="ECO:0000256" key="2">
    <source>
        <dbReference type="ARBA" id="ARBA00022553"/>
    </source>
</evidence>
<dbReference type="EMBL" id="FRAE01000047">
    <property type="protein sequence ID" value="SHK23220.1"/>
    <property type="molecule type" value="Genomic_DNA"/>
</dbReference>
<evidence type="ECO:0000259" key="6">
    <source>
        <dbReference type="PROSITE" id="PS50110"/>
    </source>
</evidence>
<evidence type="ECO:0000256" key="5">
    <source>
        <dbReference type="PROSITE-ProRule" id="PRU00169"/>
    </source>
</evidence>
<dbReference type="Pfam" id="PF00072">
    <property type="entry name" value="Response_reg"/>
    <property type="match status" value="1"/>
</dbReference>
<keyword evidence="8" id="KW-1185">Reference proteome</keyword>
<dbReference type="PANTHER" id="PTHR45339:SF1">
    <property type="entry name" value="HYBRID SIGNAL TRANSDUCTION HISTIDINE KINASE J"/>
    <property type="match status" value="1"/>
</dbReference>
<evidence type="ECO:0000256" key="4">
    <source>
        <dbReference type="ARBA" id="ARBA00024867"/>
    </source>
</evidence>
<keyword evidence="2 5" id="KW-0597">Phosphoprotein</keyword>
<accession>A0A1M6QSY0</accession>
<protein>
    <recommendedName>
        <fullName evidence="1">Stage 0 sporulation protein A homolog</fullName>
    </recommendedName>
</protein>
<sequence length="130" mass="14938">MKKIILVVENELKNLKLVKDLLHFFKYDTIEAYNGKEAIEIVNKKFESIDLILMDIQMPIMDGLTATRILKKNKNTKDIPIIALTAFAMKEDEEKAIKAGCDGYITKPINILEFKKIISLYLERKETFGG</sequence>
<evidence type="ECO:0000256" key="3">
    <source>
        <dbReference type="ARBA" id="ARBA00023012"/>
    </source>
</evidence>
<dbReference type="SMART" id="SM00448">
    <property type="entry name" value="REC"/>
    <property type="match status" value="1"/>
</dbReference>
<dbReference type="AlphaFoldDB" id="A0A1M6QSY0"/>
<feature type="modified residue" description="4-aspartylphosphate" evidence="5">
    <location>
        <position position="55"/>
    </location>
</feature>
<gene>
    <name evidence="7" type="ORF">SAMN02744037_01936</name>
</gene>
<keyword evidence="3" id="KW-0902">Two-component regulatory system</keyword>
<organism evidence="7 8">
    <name type="scientific">Tepidibacter formicigenes DSM 15518</name>
    <dbReference type="NCBI Taxonomy" id="1123349"/>
    <lineage>
        <taxon>Bacteria</taxon>
        <taxon>Bacillati</taxon>
        <taxon>Bacillota</taxon>
        <taxon>Clostridia</taxon>
        <taxon>Peptostreptococcales</taxon>
        <taxon>Peptostreptococcaceae</taxon>
        <taxon>Tepidibacter</taxon>
    </lineage>
</organism>
<dbReference type="OrthoDB" id="254537at2"/>
<proteinExistence type="predicted"/>
<evidence type="ECO:0000313" key="7">
    <source>
        <dbReference type="EMBL" id="SHK23220.1"/>
    </source>
</evidence>
<dbReference type="GO" id="GO:0000160">
    <property type="term" value="P:phosphorelay signal transduction system"/>
    <property type="evidence" value="ECO:0007669"/>
    <property type="project" value="UniProtKB-KW"/>
</dbReference>
<dbReference type="Gene3D" id="3.40.50.2300">
    <property type="match status" value="1"/>
</dbReference>
<evidence type="ECO:0000256" key="1">
    <source>
        <dbReference type="ARBA" id="ARBA00018672"/>
    </source>
</evidence>
<dbReference type="RefSeq" id="WP_072889462.1">
    <property type="nucleotide sequence ID" value="NZ_FRAE01000047.1"/>
</dbReference>
<comment type="function">
    <text evidence="4">May play the central regulatory role in sporulation. It may be an element of the effector pathway responsible for the activation of sporulation genes in response to nutritional stress. Spo0A may act in concert with spo0H (a sigma factor) to control the expression of some genes that are critical to the sporulation process.</text>
</comment>
<dbReference type="PROSITE" id="PS50110">
    <property type="entry name" value="RESPONSE_REGULATORY"/>
    <property type="match status" value="1"/>
</dbReference>